<dbReference type="InterPro" id="IPR002625">
    <property type="entry name" value="Smr_dom"/>
</dbReference>
<comment type="similarity">
    <text evidence="7">Belongs to the DNA mismatch repair MutS family. MutS2 subfamily.</text>
</comment>
<comment type="function">
    <text evidence="7">Acts as a ribosome collision sensor, splitting the ribosome into its 2 subunits. Detects stalled/collided 70S ribosomes which it binds and splits by an ATP-hydrolysis driven conformational change. Acts upstream of the ribosome quality control system (RQC), a ribosome-associated complex that mediates the extraction of incompletely synthesized nascent chains from stalled ribosomes and their subsequent degradation. Probably generates substrates for RQC.</text>
</comment>
<dbReference type="PROSITE" id="PS00486">
    <property type="entry name" value="DNA_MISMATCH_REPAIR_2"/>
    <property type="match status" value="1"/>
</dbReference>
<dbReference type="EC" id="3.6.4.-" evidence="7"/>
<evidence type="ECO:0000256" key="6">
    <source>
        <dbReference type="ARBA" id="ARBA00023125"/>
    </source>
</evidence>
<dbReference type="InterPro" id="IPR027417">
    <property type="entry name" value="P-loop_NTPase"/>
</dbReference>
<evidence type="ECO:0000256" key="3">
    <source>
        <dbReference type="ARBA" id="ARBA00022801"/>
    </source>
</evidence>
<evidence type="ECO:0000313" key="11">
    <source>
        <dbReference type="Proteomes" id="UP000288227"/>
    </source>
</evidence>
<name>A0A401U9F4_9BACT</name>
<dbReference type="GO" id="GO:0004519">
    <property type="term" value="F:endonuclease activity"/>
    <property type="evidence" value="ECO:0007669"/>
    <property type="project" value="UniProtKB-UniRule"/>
</dbReference>
<sequence>MIYPDNLEAKLGFDQIRQRLTNYCLSTAGERLVAAMKFSAKFEFITLQLRQTAEFKAIEERSLDFPARHFVDPESWFARASIEGNFLDEQDFLQIVNSLTSIQGCKNFLIKYQEEFPELNKLALPVGNTQDLQREIASKIDDTAHVKDNATAELQAIRRKLRDEQSRLRRVAEQIFRQAVQEKWVPEGALPTVRDGRVVIPILAEHKRKLKGFIQDESATGQTVFMEPAEMLDTNNEIRDLEHAERREVVRILTALTTRLRFELPILKTAYAFQAVIDFIRVKAKLARDIEAVLPLVENRPIVEWFNAKHPVLFLSLKGKREVVPLTIKLDDTDRVLLVSGPNAGGKSVCLKTLGLLQYMLQCGLLIPMADHSRVGIFKDIFLDIGDQQSLENDLSTYSSHLKNMHAFLENATGQSMVLMDELGSGTDPNFGGAIAQAILASLLEKKVWGLATTHYYNLKLFADQADGIKNAAMRFDEEHLQPLYQLEMGKPGSSFALEIARKTGMSSATLKVAESLVGTDLAGFEKLSRTLEQERKENEEKAKQVEKLQAELKQTLAKYQTLSSELESKKKDIIGKAKEEAMTLLKTTNREIEKTIRHIRENKAEKKETLKVRKSLQDLSHNVAKGMQEKSLPKFEKMEEGDRVRIMGQQGSGMILSLQGKNAVVQFGELKSTISLTKLEKVEGAIQKELAVKLRSSGINLYEKQAAFNPSLDVRGKRVEELMSVLESFMDSAILLGHGELKILHGKGEGVLRKVIRDHLKQYKEVASFKDEHVDRGGDGITIVVLK</sequence>
<dbReference type="InterPro" id="IPR036187">
    <property type="entry name" value="DNA_mismatch_repair_MutS_sf"/>
</dbReference>
<feature type="domain" description="Smr" evidence="9">
    <location>
        <begin position="713"/>
        <end position="788"/>
    </location>
</feature>
<evidence type="ECO:0000256" key="7">
    <source>
        <dbReference type="HAMAP-Rule" id="MF_00092"/>
    </source>
</evidence>
<keyword evidence="2 7" id="KW-0547">Nucleotide-binding</keyword>
<keyword evidence="3 7" id="KW-0378">Hydrolase</keyword>
<protein>
    <recommendedName>
        <fullName evidence="7">Endonuclease MutS2</fullName>
        <ecNumber evidence="7">3.1.-.-</ecNumber>
    </recommendedName>
    <alternativeName>
        <fullName evidence="7">Ribosome-associated protein quality control-upstream factor</fullName>
        <shortName evidence="7">RQC-upstream factor</shortName>
        <shortName evidence="7">RqcU</shortName>
        <ecNumber evidence="7">3.6.4.-</ecNumber>
    </alternativeName>
</protein>
<dbReference type="Gene3D" id="3.40.50.300">
    <property type="entry name" value="P-loop containing nucleotide triphosphate hydrolases"/>
    <property type="match status" value="1"/>
</dbReference>
<evidence type="ECO:0000256" key="2">
    <source>
        <dbReference type="ARBA" id="ARBA00022741"/>
    </source>
</evidence>
<dbReference type="SMART" id="SM00533">
    <property type="entry name" value="MUTSd"/>
    <property type="match status" value="1"/>
</dbReference>
<dbReference type="GO" id="GO:0005524">
    <property type="term" value="F:ATP binding"/>
    <property type="evidence" value="ECO:0007669"/>
    <property type="project" value="UniProtKB-UniRule"/>
</dbReference>
<dbReference type="AlphaFoldDB" id="A0A401U9F4"/>
<organism evidence="10 11">
    <name type="scientific">Chryseotalea sanaruensis</name>
    <dbReference type="NCBI Taxonomy" id="2482724"/>
    <lineage>
        <taxon>Bacteria</taxon>
        <taxon>Pseudomonadati</taxon>
        <taxon>Bacteroidota</taxon>
        <taxon>Cytophagia</taxon>
        <taxon>Cytophagales</taxon>
        <taxon>Chryseotaleaceae</taxon>
        <taxon>Chryseotalea</taxon>
    </lineage>
</organism>
<dbReference type="SUPFAM" id="SSF48334">
    <property type="entry name" value="DNA repair protein MutS, domain III"/>
    <property type="match status" value="1"/>
</dbReference>
<evidence type="ECO:0000256" key="8">
    <source>
        <dbReference type="SAM" id="Coils"/>
    </source>
</evidence>
<dbReference type="EC" id="3.1.-.-" evidence="7"/>
<dbReference type="NCBIfam" id="TIGR01069">
    <property type="entry name" value="mutS2"/>
    <property type="match status" value="1"/>
</dbReference>
<dbReference type="EMBL" id="BHXQ01000003">
    <property type="protein sequence ID" value="GCC51512.1"/>
    <property type="molecule type" value="Genomic_DNA"/>
</dbReference>
<keyword evidence="1 7" id="KW-0699">rRNA-binding</keyword>
<evidence type="ECO:0000256" key="5">
    <source>
        <dbReference type="ARBA" id="ARBA00022884"/>
    </source>
</evidence>
<dbReference type="GO" id="GO:0140664">
    <property type="term" value="F:ATP-dependent DNA damage sensor activity"/>
    <property type="evidence" value="ECO:0007669"/>
    <property type="project" value="InterPro"/>
</dbReference>
<dbReference type="GO" id="GO:0030983">
    <property type="term" value="F:mismatched DNA binding"/>
    <property type="evidence" value="ECO:0007669"/>
    <property type="project" value="InterPro"/>
</dbReference>
<evidence type="ECO:0000256" key="4">
    <source>
        <dbReference type="ARBA" id="ARBA00022840"/>
    </source>
</evidence>
<keyword evidence="8" id="KW-0175">Coiled coil</keyword>
<dbReference type="SMART" id="SM00534">
    <property type="entry name" value="MUTSac"/>
    <property type="match status" value="1"/>
</dbReference>
<dbReference type="GO" id="GO:0016887">
    <property type="term" value="F:ATP hydrolysis activity"/>
    <property type="evidence" value="ECO:0007669"/>
    <property type="project" value="InterPro"/>
</dbReference>
<dbReference type="RefSeq" id="WP_127122172.1">
    <property type="nucleotide sequence ID" value="NZ_BHXQ01000003.1"/>
</dbReference>
<keyword evidence="6 7" id="KW-0238">DNA-binding</keyword>
<dbReference type="GO" id="GO:0072344">
    <property type="term" value="P:rescue of stalled ribosome"/>
    <property type="evidence" value="ECO:0007669"/>
    <property type="project" value="UniProtKB-UniRule"/>
</dbReference>
<dbReference type="SMART" id="SM00463">
    <property type="entry name" value="SMR"/>
    <property type="match status" value="1"/>
</dbReference>
<dbReference type="Pfam" id="PF20297">
    <property type="entry name" value="MSSS"/>
    <property type="match status" value="1"/>
</dbReference>
<dbReference type="PANTHER" id="PTHR48466">
    <property type="entry name" value="OS10G0509000 PROTEIN-RELATED"/>
    <property type="match status" value="1"/>
</dbReference>
<dbReference type="InterPro" id="IPR036063">
    <property type="entry name" value="Smr_dom_sf"/>
</dbReference>
<dbReference type="GO" id="GO:0045910">
    <property type="term" value="P:negative regulation of DNA recombination"/>
    <property type="evidence" value="ECO:0007669"/>
    <property type="project" value="InterPro"/>
</dbReference>
<keyword evidence="7" id="KW-0540">Nuclease</keyword>
<dbReference type="InterPro" id="IPR046893">
    <property type="entry name" value="MSSS"/>
</dbReference>
<comment type="function">
    <text evidence="7">Endonuclease that is involved in the suppression of homologous recombination and thus may have a key role in the control of bacterial genetic diversity.</text>
</comment>
<dbReference type="Proteomes" id="UP000288227">
    <property type="component" value="Unassembled WGS sequence"/>
</dbReference>
<dbReference type="Gene3D" id="3.30.1370.110">
    <property type="match status" value="1"/>
</dbReference>
<keyword evidence="11" id="KW-1185">Reference proteome</keyword>
<accession>A0A401U9F4</accession>
<dbReference type="HAMAP" id="MF_00092">
    <property type="entry name" value="MutS2"/>
    <property type="match status" value="1"/>
</dbReference>
<dbReference type="InterPro" id="IPR007696">
    <property type="entry name" value="DNA_mismatch_repair_MutS_core"/>
</dbReference>
<feature type="coiled-coil region" evidence="8">
    <location>
        <begin position="147"/>
        <end position="174"/>
    </location>
</feature>
<evidence type="ECO:0000259" key="9">
    <source>
        <dbReference type="PROSITE" id="PS50828"/>
    </source>
</evidence>
<keyword evidence="4 7" id="KW-0067">ATP-binding</keyword>
<dbReference type="Pfam" id="PF00488">
    <property type="entry name" value="MutS_V"/>
    <property type="match status" value="1"/>
</dbReference>
<comment type="caution">
    <text evidence="10">The sequence shown here is derived from an EMBL/GenBank/DDBJ whole genome shotgun (WGS) entry which is preliminary data.</text>
</comment>
<dbReference type="FunFam" id="3.40.50.300:FF:001531">
    <property type="entry name" value="Endonuclease MutS2"/>
    <property type="match status" value="1"/>
</dbReference>
<gene>
    <name evidence="7" type="primary">mutS2</name>
    <name evidence="7" type="synonym">rqcU</name>
    <name evidence="10" type="ORF">SanaruYs_17370</name>
</gene>
<dbReference type="PIRSF" id="PIRSF005814">
    <property type="entry name" value="MutS_YshD"/>
    <property type="match status" value="1"/>
</dbReference>
<feature type="coiled-coil region" evidence="8">
    <location>
        <begin position="522"/>
        <end position="610"/>
    </location>
</feature>
<dbReference type="SUPFAM" id="SSF52540">
    <property type="entry name" value="P-loop containing nucleoside triphosphate hydrolases"/>
    <property type="match status" value="1"/>
</dbReference>
<dbReference type="PROSITE" id="PS50828">
    <property type="entry name" value="SMR"/>
    <property type="match status" value="1"/>
</dbReference>
<evidence type="ECO:0000256" key="1">
    <source>
        <dbReference type="ARBA" id="ARBA00022730"/>
    </source>
</evidence>
<dbReference type="PANTHER" id="PTHR48466:SF2">
    <property type="entry name" value="OS10G0509000 PROTEIN"/>
    <property type="match status" value="1"/>
</dbReference>
<evidence type="ECO:0000313" key="10">
    <source>
        <dbReference type="EMBL" id="GCC51512.1"/>
    </source>
</evidence>
<comment type="subunit">
    <text evidence="7">Homodimer. Binds to stalled ribosomes, contacting rRNA.</text>
</comment>
<dbReference type="GO" id="GO:0006298">
    <property type="term" value="P:mismatch repair"/>
    <property type="evidence" value="ECO:0007669"/>
    <property type="project" value="InterPro"/>
</dbReference>
<keyword evidence="7 10" id="KW-0255">Endonuclease</keyword>
<dbReference type="InterPro" id="IPR005747">
    <property type="entry name" value="MutS2"/>
</dbReference>
<dbReference type="InterPro" id="IPR045076">
    <property type="entry name" value="MutS"/>
</dbReference>
<feature type="binding site" evidence="7">
    <location>
        <begin position="341"/>
        <end position="348"/>
    </location>
    <ligand>
        <name>ATP</name>
        <dbReference type="ChEBI" id="CHEBI:30616"/>
    </ligand>
</feature>
<proteinExistence type="inferred from homology"/>
<dbReference type="Pfam" id="PF01713">
    <property type="entry name" value="Smr"/>
    <property type="match status" value="1"/>
</dbReference>
<dbReference type="OrthoDB" id="9808166at2"/>
<dbReference type="GO" id="GO:0019843">
    <property type="term" value="F:rRNA binding"/>
    <property type="evidence" value="ECO:0007669"/>
    <property type="project" value="UniProtKB-UniRule"/>
</dbReference>
<reference evidence="10 11" key="1">
    <citation type="submission" date="2018-11" db="EMBL/GenBank/DDBJ databases">
        <title>Chryseotalea sanarue gen. nov., sp., nov., a member of the family Cytophagaceae, isolated from a brackish lake in Hamamatsu Japan.</title>
        <authorList>
            <person name="Maejima Y."/>
            <person name="Iino T."/>
            <person name="Muraguchi Y."/>
            <person name="Fukuda K."/>
            <person name="Ohkuma M."/>
            <person name="Moriuchi R."/>
            <person name="Dohra H."/>
            <person name="Kimbara K."/>
            <person name="Shintani M."/>
        </authorList>
    </citation>
    <scope>NUCLEOTIDE SEQUENCE [LARGE SCALE GENOMIC DNA]</scope>
    <source>
        <strain evidence="10 11">Ys</strain>
    </source>
</reference>
<keyword evidence="5 7" id="KW-0694">RNA-binding</keyword>
<dbReference type="InterPro" id="IPR000432">
    <property type="entry name" value="DNA_mismatch_repair_MutS_C"/>
</dbReference>
<dbReference type="GO" id="GO:0043023">
    <property type="term" value="F:ribosomal large subunit binding"/>
    <property type="evidence" value="ECO:0007669"/>
    <property type="project" value="UniProtKB-UniRule"/>
</dbReference>